<dbReference type="FunFam" id="3.30.70.270:FF:000001">
    <property type="entry name" value="Diguanylate cyclase domain protein"/>
    <property type="match status" value="1"/>
</dbReference>
<feature type="transmembrane region" description="Helical" evidence="1">
    <location>
        <begin position="389"/>
        <end position="409"/>
    </location>
</feature>
<feature type="domain" description="GGDEF" evidence="3">
    <location>
        <begin position="485"/>
        <end position="623"/>
    </location>
</feature>
<dbReference type="PROSITE" id="PS50887">
    <property type="entry name" value="GGDEF"/>
    <property type="match status" value="1"/>
</dbReference>
<feature type="transmembrane region" description="Helical" evidence="1">
    <location>
        <begin position="309"/>
        <end position="329"/>
    </location>
</feature>
<dbReference type="Proteomes" id="UP001304650">
    <property type="component" value="Chromosome"/>
</dbReference>
<sequence>MTSMRCRRQAKPYYWVLVIAMLLTSVACNAVPSGEALQHPKAVQGTLNMEHVGPEQVIALDGEWGFYWKRLISPGEVDIVKPDDYVAVPKAWSQYQLPSGKPNPAGYGTYVLHVHHAAPNKVWAIDIPAISSAYSLWVDGKLLLQNGKVSESPELTGVHIEQRLITFESTDTSIDIVMQVSNGIHPRGGITRSVMLGDANSIIGDQQKRLAFELFLSGALIIMAVYHLGLYVMRTKEKEALFFGMYCFVIALRSLLIGEVFIYKLLPWLDWAVALKKIEFLCLTVGVLSFAQFLKAIYPQEMSRNICRFITAVCLLYSTIIACMSPLVFTSLLIYFQFMIIGFVTYGFIVFLMAMIHRREGAKISVTGGTILIVSIINDILYYRGIVQTGNYVTLGLFAFVVAQSFILASKFSKAFTHSEEMAHELRGLNNSLERKVQERTNKLVEINELLRIQSSLDGLTGIANRGYFDQMLQTMLTDSRNNKGVLSLLLIDIDNFKSYNDRYGHLQGDACLREVALLLQSEAKEWSGFAARYGGEEFAVIAPIDAAAAARLAATLVRRTYELQIVHAASVTAPFVTISCGVTTYTAVKPEVCSAGSLIEAADEALYKVKRQGRNGYCVASGLPTEEAH</sequence>
<keyword evidence="2" id="KW-0732">Signal</keyword>
<dbReference type="PANTHER" id="PTHR45138:SF9">
    <property type="entry name" value="DIGUANYLATE CYCLASE DGCM-RELATED"/>
    <property type="match status" value="1"/>
</dbReference>
<evidence type="ECO:0000313" key="4">
    <source>
        <dbReference type="EMBL" id="WNR44535.1"/>
    </source>
</evidence>
<dbReference type="EMBL" id="CP130319">
    <property type="protein sequence ID" value="WNR44535.1"/>
    <property type="molecule type" value="Genomic_DNA"/>
</dbReference>
<dbReference type="SUPFAM" id="SSF49785">
    <property type="entry name" value="Galactose-binding domain-like"/>
    <property type="match status" value="1"/>
</dbReference>
<proteinExistence type="predicted"/>
<feature type="transmembrane region" description="Helical" evidence="1">
    <location>
        <begin position="364"/>
        <end position="383"/>
    </location>
</feature>
<dbReference type="Pfam" id="PF07695">
    <property type="entry name" value="7TMR-DISM_7TM"/>
    <property type="match status" value="1"/>
</dbReference>
<dbReference type="PANTHER" id="PTHR45138">
    <property type="entry name" value="REGULATORY COMPONENTS OF SENSORY TRANSDUCTION SYSTEM"/>
    <property type="match status" value="1"/>
</dbReference>
<dbReference type="GO" id="GO:0043709">
    <property type="term" value="P:cell adhesion involved in single-species biofilm formation"/>
    <property type="evidence" value="ECO:0007669"/>
    <property type="project" value="TreeGrafter"/>
</dbReference>
<feature type="transmembrane region" description="Helical" evidence="1">
    <location>
        <begin position="240"/>
        <end position="266"/>
    </location>
</feature>
<dbReference type="InterPro" id="IPR050469">
    <property type="entry name" value="Diguanylate_Cyclase"/>
</dbReference>
<dbReference type="Gene3D" id="3.30.70.270">
    <property type="match status" value="1"/>
</dbReference>
<dbReference type="GO" id="GO:1902201">
    <property type="term" value="P:negative regulation of bacterial-type flagellum-dependent cell motility"/>
    <property type="evidence" value="ECO:0007669"/>
    <property type="project" value="TreeGrafter"/>
</dbReference>
<feature type="transmembrane region" description="Helical" evidence="1">
    <location>
        <begin position="210"/>
        <end position="233"/>
    </location>
</feature>
<dbReference type="InterPro" id="IPR043128">
    <property type="entry name" value="Rev_trsase/Diguanyl_cyclase"/>
</dbReference>
<dbReference type="SMART" id="SM00267">
    <property type="entry name" value="GGDEF"/>
    <property type="match status" value="1"/>
</dbReference>
<keyword evidence="1" id="KW-0472">Membrane</keyword>
<accession>A0AA96LMM0</accession>
<reference evidence="4" key="1">
    <citation type="submission" date="2022-02" db="EMBL/GenBank/DDBJ databases">
        <title>Paenibacillus sp. MBLB1832 Whole Genome Shotgun Sequencing.</title>
        <authorList>
            <person name="Hwang C.Y."/>
            <person name="Cho E.-S."/>
            <person name="Seo M.-J."/>
        </authorList>
    </citation>
    <scope>NUCLEOTIDE SEQUENCE</scope>
    <source>
        <strain evidence="4">MBLB1832</strain>
    </source>
</reference>
<keyword evidence="5" id="KW-1185">Reference proteome</keyword>
<feature type="transmembrane region" description="Helical" evidence="1">
    <location>
        <begin position="278"/>
        <end position="297"/>
    </location>
</feature>
<dbReference type="SUPFAM" id="SSF55073">
    <property type="entry name" value="Nucleotide cyclase"/>
    <property type="match status" value="1"/>
</dbReference>
<evidence type="ECO:0000313" key="5">
    <source>
        <dbReference type="Proteomes" id="UP001304650"/>
    </source>
</evidence>
<dbReference type="CDD" id="cd01949">
    <property type="entry name" value="GGDEF"/>
    <property type="match status" value="1"/>
</dbReference>
<dbReference type="AlphaFoldDB" id="A0AA96LMM0"/>
<protein>
    <submittedName>
        <fullName evidence="4">Diguanylate cyclase</fullName>
    </submittedName>
</protein>
<keyword evidence="1" id="KW-1133">Transmembrane helix</keyword>
<feature type="transmembrane region" description="Helical" evidence="1">
    <location>
        <begin position="335"/>
        <end position="357"/>
    </location>
</feature>
<dbReference type="InterPro" id="IPR008979">
    <property type="entry name" value="Galactose-bd-like_sf"/>
</dbReference>
<dbReference type="InterPro" id="IPR000160">
    <property type="entry name" value="GGDEF_dom"/>
</dbReference>
<dbReference type="InterPro" id="IPR029787">
    <property type="entry name" value="Nucleotide_cyclase"/>
</dbReference>
<dbReference type="KEGG" id="proo:MJB10_26330"/>
<evidence type="ECO:0000259" key="3">
    <source>
        <dbReference type="PROSITE" id="PS50887"/>
    </source>
</evidence>
<keyword evidence="1" id="KW-0812">Transmembrane</keyword>
<dbReference type="GO" id="GO:0005886">
    <property type="term" value="C:plasma membrane"/>
    <property type="evidence" value="ECO:0007669"/>
    <property type="project" value="TreeGrafter"/>
</dbReference>
<gene>
    <name evidence="4" type="ORF">MJB10_26330</name>
</gene>
<dbReference type="RefSeq" id="WP_314800184.1">
    <property type="nucleotide sequence ID" value="NZ_CP130319.1"/>
</dbReference>
<organism evidence="4 5">
    <name type="scientific">Paenibacillus roseopurpureus</name>
    <dbReference type="NCBI Taxonomy" id="2918901"/>
    <lineage>
        <taxon>Bacteria</taxon>
        <taxon>Bacillati</taxon>
        <taxon>Bacillota</taxon>
        <taxon>Bacilli</taxon>
        <taxon>Bacillales</taxon>
        <taxon>Paenibacillaceae</taxon>
        <taxon>Paenibacillus</taxon>
    </lineage>
</organism>
<evidence type="ECO:0000256" key="2">
    <source>
        <dbReference type="SAM" id="SignalP"/>
    </source>
</evidence>
<feature type="signal peptide" evidence="2">
    <location>
        <begin position="1"/>
        <end position="30"/>
    </location>
</feature>
<name>A0AA96LMM0_9BACL</name>
<dbReference type="Pfam" id="PF00990">
    <property type="entry name" value="GGDEF"/>
    <property type="match status" value="1"/>
</dbReference>
<feature type="chain" id="PRO_5041673609" evidence="2">
    <location>
        <begin position="31"/>
        <end position="630"/>
    </location>
</feature>
<dbReference type="PROSITE" id="PS51257">
    <property type="entry name" value="PROKAR_LIPOPROTEIN"/>
    <property type="match status" value="1"/>
</dbReference>
<dbReference type="Gene3D" id="2.60.120.260">
    <property type="entry name" value="Galactose-binding domain-like"/>
    <property type="match status" value="1"/>
</dbReference>
<dbReference type="NCBIfam" id="TIGR00254">
    <property type="entry name" value="GGDEF"/>
    <property type="match status" value="1"/>
</dbReference>
<evidence type="ECO:0000256" key="1">
    <source>
        <dbReference type="SAM" id="Phobius"/>
    </source>
</evidence>
<dbReference type="GO" id="GO:0052621">
    <property type="term" value="F:diguanylate cyclase activity"/>
    <property type="evidence" value="ECO:0007669"/>
    <property type="project" value="TreeGrafter"/>
</dbReference>
<dbReference type="InterPro" id="IPR011623">
    <property type="entry name" value="7TMR_DISM_rcpt_extracell_dom1"/>
</dbReference>